<comment type="caution">
    <text evidence="2">The sequence shown here is derived from an EMBL/GenBank/DDBJ whole genome shotgun (WGS) entry which is preliminary data.</text>
</comment>
<keyword evidence="1" id="KW-0732">Signal</keyword>
<dbReference type="AlphaFoldDB" id="A0ABD3YCM0"/>
<evidence type="ECO:0000313" key="3">
    <source>
        <dbReference type="Proteomes" id="UP000027154"/>
    </source>
</evidence>
<protein>
    <submittedName>
        <fullName evidence="2">Phosphate ABC transporter substrate-binding protein</fullName>
    </submittedName>
</protein>
<dbReference type="SUPFAM" id="SSF53850">
    <property type="entry name" value="Periplasmic binding protein-like II"/>
    <property type="match status" value="1"/>
</dbReference>
<proteinExistence type="predicted"/>
<organism evidence="2 3">
    <name type="scientific">Pseudoalteromonas fuliginea</name>
    <dbReference type="NCBI Taxonomy" id="1872678"/>
    <lineage>
        <taxon>Bacteria</taxon>
        <taxon>Pseudomonadati</taxon>
        <taxon>Pseudomonadota</taxon>
        <taxon>Gammaproteobacteria</taxon>
        <taxon>Alteromonadales</taxon>
        <taxon>Pseudoalteromonadaceae</taxon>
        <taxon>Pseudoalteromonas</taxon>
    </lineage>
</organism>
<feature type="signal peptide" evidence="1">
    <location>
        <begin position="1"/>
        <end position="18"/>
    </location>
</feature>
<dbReference type="Proteomes" id="UP000027154">
    <property type="component" value="Unassembled WGS sequence"/>
</dbReference>
<accession>A0ABD3YCM0</accession>
<dbReference type="RefSeq" id="WP_033028677.1">
    <property type="nucleotide sequence ID" value="NZ_JJNZ01000011.1"/>
</dbReference>
<name>A0ABD3YCM0_9GAMM</name>
<gene>
    <name evidence="2" type="ORF">DC53_04205</name>
</gene>
<sequence>MKKLVLCVLFLFSNVAFADFAIIVHPSNDSSFDESVITRIYTGKEKSFSNGNAIIPVSQEEKNTATEQFNSKLLNKSASQLRAYWSKLIFTGKGTPPKALENDAEVIKMVATNPNTIGFVSTSAVSGDVKVVLNF</sequence>
<feature type="chain" id="PRO_5044742207" evidence="1">
    <location>
        <begin position="19"/>
        <end position="135"/>
    </location>
</feature>
<evidence type="ECO:0000256" key="1">
    <source>
        <dbReference type="SAM" id="SignalP"/>
    </source>
</evidence>
<reference evidence="2 3" key="1">
    <citation type="submission" date="2014-04" db="EMBL/GenBank/DDBJ databases">
        <title>Pseudoalteromonas galatheae sp. nov., isolated from a deep-sea polychaete near Canal Concepcion, Chile.</title>
        <authorList>
            <person name="Machado H.R."/>
            <person name="Gram L."/>
            <person name="Vynne N.G."/>
        </authorList>
    </citation>
    <scope>NUCLEOTIDE SEQUENCE [LARGE SCALE GENOMIC DNA]</scope>
    <source>
        <strain evidence="2 3">KMM216</strain>
    </source>
</reference>
<dbReference type="EMBL" id="JJNZ01000011">
    <property type="protein sequence ID" value="KDC52540.1"/>
    <property type="molecule type" value="Genomic_DNA"/>
</dbReference>
<evidence type="ECO:0000313" key="2">
    <source>
        <dbReference type="EMBL" id="KDC52540.1"/>
    </source>
</evidence>
<dbReference type="Gene3D" id="3.40.190.10">
    <property type="entry name" value="Periplasmic binding protein-like II"/>
    <property type="match status" value="1"/>
</dbReference>